<name>A0AAW2QCU5_9LAMI</name>
<feature type="domain" description="DUF632" evidence="2">
    <location>
        <begin position="268"/>
        <end position="589"/>
    </location>
</feature>
<gene>
    <name evidence="4" type="ORF">Sangu_0666600</name>
</gene>
<feature type="domain" description="DUF630" evidence="3">
    <location>
        <begin position="13"/>
        <end position="71"/>
    </location>
</feature>
<dbReference type="InterPro" id="IPR006867">
    <property type="entry name" value="DUF632"/>
</dbReference>
<evidence type="ECO:0000259" key="2">
    <source>
        <dbReference type="Pfam" id="PF04782"/>
    </source>
</evidence>
<dbReference type="AlphaFoldDB" id="A0AAW2QCU5"/>
<proteinExistence type="predicted"/>
<feature type="region of interest" description="Disordered" evidence="1">
    <location>
        <begin position="114"/>
        <end position="142"/>
    </location>
</feature>
<feature type="compositionally biased region" description="Basic and acidic residues" evidence="1">
    <location>
        <begin position="132"/>
        <end position="142"/>
    </location>
</feature>
<dbReference type="PANTHER" id="PTHR21450:SF17">
    <property type="entry name" value="OS09G0542500 PROTEIN"/>
    <property type="match status" value="1"/>
</dbReference>
<reference evidence="4" key="1">
    <citation type="submission" date="2020-06" db="EMBL/GenBank/DDBJ databases">
        <authorList>
            <person name="Li T."/>
            <person name="Hu X."/>
            <person name="Zhang T."/>
            <person name="Song X."/>
            <person name="Zhang H."/>
            <person name="Dai N."/>
            <person name="Sheng W."/>
            <person name="Hou X."/>
            <person name="Wei L."/>
        </authorList>
    </citation>
    <scope>NUCLEOTIDE SEQUENCE</scope>
    <source>
        <strain evidence="4">G01</strain>
        <tissue evidence="4">Leaf</tissue>
    </source>
</reference>
<evidence type="ECO:0000259" key="3">
    <source>
        <dbReference type="Pfam" id="PF04783"/>
    </source>
</evidence>
<comment type="caution">
    <text evidence="4">The sequence shown here is derived from an EMBL/GenBank/DDBJ whole genome shotgun (WGS) entry which is preliminary data.</text>
</comment>
<dbReference type="Pfam" id="PF04783">
    <property type="entry name" value="DUF630"/>
    <property type="match status" value="1"/>
</dbReference>
<dbReference type="Pfam" id="PF04782">
    <property type="entry name" value="DUF632"/>
    <property type="match status" value="1"/>
</dbReference>
<accession>A0AAW2QCU5</accession>
<sequence length="733" mass="84014">MKITLKESKRKHGCVASRLEQEEEVVSICRERKNQLKLAVERRYALADAHYRYCQSLFGVSAAINLFVARHSSPPSPFYITFPPPSPPKETVVSNPLFLQQAPSDPTKKAIAYEPCSSSTSSISSEEECEEKNENENEKEKEEEQVCGYFYMDMPQAMPSPQRDFGWDFFNPFNSVTRPEIINTYNRISEEDLRVVREQEGIPELEDEEGEVGLEEERNAVVEKEALTEEEKKHGVDVVNAVESVSQGEQQVEKGLTVIDTPVRGRELLEALKDIEDHFIRAYDSGKDVSRMLECNRVHVQSNLEEIKESSTKLIQAITWRSASRSSSCKSLVATGPKSSSTWKEFNNDLFDDYGGMASGSHSLTLGRLYAWEKKLYEEVKDGDSIRRIYERKCNHLRNQDVRGDEGLTVDKTRAAVKDLYSRILVAIRRAETISNQIDKLRDEELEPQMRELLQGMMGTWKIMLESHEIQNKIIFEVKTFTCPSYGKFCNESHRLATLQLETELVNWRACFIEYIAAQKGYIEALHGWLSKFVAPEVEFYSRGRNSAPPCQSNGPPLLKVCHDWLDSMNKLPDKAVSFAIKSCAKDVRALWLQQGVEQQQKRKVDSLSKELDKKIIAFQKADNRISEFALTEKIAELEMDHQAQSLVEHKDMLEIFRKRIDIEKEKHHNCMQETERITLNGFQTGFCRVFESLTEFSRAVLKMYNDLSTIQNAEIVGKPPSCMEGSQVEEEL</sequence>
<reference evidence="4" key="2">
    <citation type="journal article" date="2024" name="Plant">
        <title>Genomic evolution and insights into agronomic trait innovations of Sesamum species.</title>
        <authorList>
            <person name="Miao H."/>
            <person name="Wang L."/>
            <person name="Qu L."/>
            <person name="Liu H."/>
            <person name="Sun Y."/>
            <person name="Le M."/>
            <person name="Wang Q."/>
            <person name="Wei S."/>
            <person name="Zheng Y."/>
            <person name="Lin W."/>
            <person name="Duan Y."/>
            <person name="Cao H."/>
            <person name="Xiong S."/>
            <person name="Wang X."/>
            <person name="Wei L."/>
            <person name="Li C."/>
            <person name="Ma Q."/>
            <person name="Ju M."/>
            <person name="Zhao R."/>
            <person name="Li G."/>
            <person name="Mu C."/>
            <person name="Tian Q."/>
            <person name="Mei H."/>
            <person name="Zhang T."/>
            <person name="Gao T."/>
            <person name="Zhang H."/>
        </authorList>
    </citation>
    <scope>NUCLEOTIDE SEQUENCE</scope>
    <source>
        <strain evidence="4">G01</strain>
    </source>
</reference>
<evidence type="ECO:0000256" key="1">
    <source>
        <dbReference type="SAM" id="MobiDB-lite"/>
    </source>
</evidence>
<protein>
    <submittedName>
        <fullName evidence="4">Protein ALTERED PHOSPHATE STARVATION RESPONSE 1</fullName>
    </submittedName>
</protein>
<dbReference type="InterPro" id="IPR006868">
    <property type="entry name" value="DUF630"/>
</dbReference>
<evidence type="ECO:0000313" key="4">
    <source>
        <dbReference type="EMBL" id="KAL0365690.1"/>
    </source>
</evidence>
<dbReference type="EMBL" id="JACGWK010000003">
    <property type="protein sequence ID" value="KAL0365690.1"/>
    <property type="molecule type" value="Genomic_DNA"/>
</dbReference>
<dbReference type="PANTHER" id="PTHR21450">
    <property type="entry name" value="PROTEIN ALTERED PHOSPHATE STARVATION RESPONSE 1"/>
    <property type="match status" value="1"/>
</dbReference>
<organism evidence="4">
    <name type="scientific">Sesamum angustifolium</name>
    <dbReference type="NCBI Taxonomy" id="2727405"/>
    <lineage>
        <taxon>Eukaryota</taxon>
        <taxon>Viridiplantae</taxon>
        <taxon>Streptophyta</taxon>
        <taxon>Embryophyta</taxon>
        <taxon>Tracheophyta</taxon>
        <taxon>Spermatophyta</taxon>
        <taxon>Magnoliopsida</taxon>
        <taxon>eudicotyledons</taxon>
        <taxon>Gunneridae</taxon>
        <taxon>Pentapetalae</taxon>
        <taxon>asterids</taxon>
        <taxon>lamiids</taxon>
        <taxon>Lamiales</taxon>
        <taxon>Pedaliaceae</taxon>
        <taxon>Sesamum</taxon>
    </lineage>
</organism>